<reference evidence="2" key="1">
    <citation type="journal article" date="2020" name="Stud. Mycol.">
        <title>101 Dothideomycetes genomes: a test case for predicting lifestyles and emergence of pathogens.</title>
        <authorList>
            <person name="Haridas S."/>
            <person name="Albert R."/>
            <person name="Binder M."/>
            <person name="Bloem J."/>
            <person name="Labutti K."/>
            <person name="Salamov A."/>
            <person name="Andreopoulos B."/>
            <person name="Baker S."/>
            <person name="Barry K."/>
            <person name="Bills G."/>
            <person name="Bluhm B."/>
            <person name="Cannon C."/>
            <person name="Castanera R."/>
            <person name="Culley D."/>
            <person name="Daum C."/>
            <person name="Ezra D."/>
            <person name="Gonzalez J."/>
            <person name="Henrissat B."/>
            <person name="Kuo A."/>
            <person name="Liang C."/>
            <person name="Lipzen A."/>
            <person name="Lutzoni F."/>
            <person name="Magnuson J."/>
            <person name="Mondo S."/>
            <person name="Nolan M."/>
            <person name="Ohm R."/>
            <person name="Pangilinan J."/>
            <person name="Park H.-J."/>
            <person name="Ramirez L."/>
            <person name="Alfaro M."/>
            <person name="Sun H."/>
            <person name="Tritt A."/>
            <person name="Yoshinaga Y."/>
            <person name="Zwiers L.-H."/>
            <person name="Turgeon B."/>
            <person name="Goodwin S."/>
            <person name="Spatafora J."/>
            <person name="Crous P."/>
            <person name="Grigoriev I."/>
        </authorList>
    </citation>
    <scope>NUCLEOTIDE SEQUENCE</scope>
    <source>
        <strain evidence="2">CBS 121167</strain>
    </source>
</reference>
<protein>
    <submittedName>
        <fullName evidence="2">Uncharacterized protein</fullName>
    </submittedName>
</protein>
<feature type="chain" id="PRO_5025598651" evidence="1">
    <location>
        <begin position="21"/>
        <end position="94"/>
    </location>
</feature>
<gene>
    <name evidence="2" type="ORF">K452DRAFT_236530</name>
</gene>
<dbReference type="Proteomes" id="UP000799438">
    <property type="component" value="Unassembled WGS sequence"/>
</dbReference>
<dbReference type="RefSeq" id="XP_033392827.1">
    <property type="nucleotide sequence ID" value="XM_033537514.1"/>
</dbReference>
<feature type="signal peptide" evidence="1">
    <location>
        <begin position="1"/>
        <end position="20"/>
    </location>
</feature>
<organism evidence="2 3">
    <name type="scientific">Aplosporella prunicola CBS 121167</name>
    <dbReference type="NCBI Taxonomy" id="1176127"/>
    <lineage>
        <taxon>Eukaryota</taxon>
        <taxon>Fungi</taxon>
        <taxon>Dikarya</taxon>
        <taxon>Ascomycota</taxon>
        <taxon>Pezizomycotina</taxon>
        <taxon>Dothideomycetes</taxon>
        <taxon>Dothideomycetes incertae sedis</taxon>
        <taxon>Botryosphaeriales</taxon>
        <taxon>Aplosporellaceae</taxon>
        <taxon>Aplosporella</taxon>
    </lineage>
</organism>
<dbReference type="EMBL" id="ML995507">
    <property type="protein sequence ID" value="KAF2137109.1"/>
    <property type="molecule type" value="Genomic_DNA"/>
</dbReference>
<dbReference type="GeneID" id="54295010"/>
<dbReference type="OrthoDB" id="4186099at2759"/>
<sequence>MQHLTPLALLAATMVGFAAADNCRHGLYYCGNVLLRKGNYYNDIVTSLKAAKQSTDSGHVNNSLFYCAGDDDVPFVRYCSSGCVDGGSGKSDHC</sequence>
<name>A0A6A6AYV2_9PEZI</name>
<proteinExistence type="predicted"/>
<accession>A0A6A6AYV2</accession>
<evidence type="ECO:0000313" key="2">
    <source>
        <dbReference type="EMBL" id="KAF2137109.1"/>
    </source>
</evidence>
<evidence type="ECO:0000313" key="3">
    <source>
        <dbReference type="Proteomes" id="UP000799438"/>
    </source>
</evidence>
<keyword evidence="1" id="KW-0732">Signal</keyword>
<evidence type="ECO:0000256" key="1">
    <source>
        <dbReference type="SAM" id="SignalP"/>
    </source>
</evidence>
<dbReference type="AlphaFoldDB" id="A0A6A6AYV2"/>
<keyword evidence="3" id="KW-1185">Reference proteome</keyword>